<dbReference type="InterPro" id="IPR014919">
    <property type="entry name" value="XisH"/>
</dbReference>
<dbReference type="Gene3D" id="3.40.1350.10">
    <property type="match status" value="1"/>
</dbReference>
<evidence type="ECO:0000313" key="2">
    <source>
        <dbReference type="EMBL" id="VFK75792.1"/>
    </source>
</evidence>
<organism evidence="2">
    <name type="scientific">Candidatus Kentrum sp. MB</name>
    <dbReference type="NCBI Taxonomy" id="2138164"/>
    <lineage>
        <taxon>Bacteria</taxon>
        <taxon>Pseudomonadati</taxon>
        <taxon>Pseudomonadota</taxon>
        <taxon>Gammaproteobacteria</taxon>
        <taxon>Candidatus Kentrum</taxon>
    </lineage>
</organism>
<dbReference type="EMBL" id="CAADGH010000032">
    <property type="protein sequence ID" value="VFK75792.1"/>
    <property type="molecule type" value="Genomic_DNA"/>
</dbReference>
<dbReference type="SUPFAM" id="SSF52980">
    <property type="entry name" value="Restriction endonuclease-like"/>
    <property type="match status" value="1"/>
</dbReference>
<evidence type="ECO:0000313" key="1">
    <source>
        <dbReference type="EMBL" id="VFK32901.1"/>
    </source>
</evidence>
<dbReference type="GO" id="GO:0003676">
    <property type="term" value="F:nucleic acid binding"/>
    <property type="evidence" value="ECO:0007669"/>
    <property type="project" value="InterPro"/>
</dbReference>
<dbReference type="InterPro" id="IPR011335">
    <property type="entry name" value="Restrct_endonuc-II-like"/>
</dbReference>
<dbReference type="AlphaFoldDB" id="A0A451BBX0"/>
<dbReference type="EMBL" id="CAADFQ010000038">
    <property type="protein sequence ID" value="VFK32901.1"/>
    <property type="molecule type" value="Genomic_DNA"/>
</dbReference>
<protein>
    <submittedName>
        <fullName evidence="2">XisH protein</fullName>
    </submittedName>
</protein>
<gene>
    <name evidence="2" type="ORF">BECKMB1821H_GA0114242_10321</name>
    <name evidence="1" type="ORF">BECKMB1821I_GA0114274_10381</name>
</gene>
<sequence>MKEMYVDPGARRFLAAEKAGRKIDVEIKSFVSHSEMRDFEQAICQYIAYRDVLRKIEPDRDLYLAISEEIYEDLFEEPIGQLIVKNHGIRLIIFNQITEKIVRWIP</sequence>
<dbReference type="InterPro" id="IPR011856">
    <property type="entry name" value="tRNA_endonuc-like_dom_sf"/>
</dbReference>
<accession>A0A451BBX0</accession>
<reference evidence="2" key="1">
    <citation type="submission" date="2019-02" db="EMBL/GenBank/DDBJ databases">
        <authorList>
            <person name="Gruber-Vodicka R. H."/>
            <person name="Seah K. B. B."/>
        </authorList>
    </citation>
    <scope>NUCLEOTIDE SEQUENCE</scope>
    <source>
        <strain evidence="2">BECK_BZ198</strain>
        <strain evidence="1">BECK_BZ199</strain>
    </source>
</reference>
<proteinExistence type="predicted"/>
<dbReference type="Pfam" id="PF08814">
    <property type="entry name" value="XisH"/>
    <property type="match status" value="1"/>
</dbReference>
<name>A0A451BBX0_9GAMM</name>